<keyword evidence="3 7" id="KW-0997">Cell inner membrane</keyword>
<feature type="transmembrane region" description="Helical" evidence="7">
    <location>
        <begin position="149"/>
        <end position="170"/>
    </location>
</feature>
<feature type="transmembrane region" description="Helical" evidence="7">
    <location>
        <begin position="252"/>
        <end position="271"/>
    </location>
</feature>
<feature type="transmembrane region" description="Helical" evidence="7">
    <location>
        <begin position="62"/>
        <end position="83"/>
    </location>
</feature>
<keyword evidence="5 7" id="KW-1133">Transmembrane helix</keyword>
<proteinExistence type="inferred from homology"/>
<evidence type="ECO:0000256" key="7">
    <source>
        <dbReference type="RuleBase" id="RU369079"/>
    </source>
</evidence>
<evidence type="ECO:0000256" key="5">
    <source>
        <dbReference type="ARBA" id="ARBA00022989"/>
    </source>
</evidence>
<dbReference type="Proteomes" id="UP000192917">
    <property type="component" value="Unassembled WGS sequence"/>
</dbReference>
<gene>
    <name evidence="9" type="ORF">SAMN05428998_115102</name>
</gene>
<keyword evidence="10" id="KW-1185">Reference proteome</keyword>
<evidence type="ECO:0000256" key="3">
    <source>
        <dbReference type="ARBA" id="ARBA00022519"/>
    </source>
</evidence>
<keyword evidence="7" id="KW-0813">Transport</keyword>
<feature type="transmembrane region" description="Helical" evidence="7">
    <location>
        <begin position="324"/>
        <end position="342"/>
    </location>
</feature>
<dbReference type="PANTHER" id="PTHR33362">
    <property type="entry name" value="SIALIC ACID TRAP TRANSPORTER PERMEASE PROTEIN SIAT-RELATED"/>
    <property type="match status" value="1"/>
</dbReference>
<organism evidence="9 10">
    <name type="scientific">Tistlia consotensis USBA 355</name>
    <dbReference type="NCBI Taxonomy" id="560819"/>
    <lineage>
        <taxon>Bacteria</taxon>
        <taxon>Pseudomonadati</taxon>
        <taxon>Pseudomonadota</taxon>
        <taxon>Alphaproteobacteria</taxon>
        <taxon>Rhodospirillales</taxon>
        <taxon>Rhodovibrionaceae</taxon>
        <taxon>Tistlia</taxon>
    </lineage>
</organism>
<keyword evidence="6 7" id="KW-0472">Membrane</keyword>
<accession>A0A1Y6C3R1</accession>
<dbReference type="AlphaFoldDB" id="A0A1Y6C3R1"/>
<dbReference type="GO" id="GO:0005886">
    <property type="term" value="C:plasma membrane"/>
    <property type="evidence" value="ECO:0007669"/>
    <property type="project" value="UniProtKB-SubCell"/>
</dbReference>
<evidence type="ECO:0000256" key="1">
    <source>
        <dbReference type="ARBA" id="ARBA00004429"/>
    </source>
</evidence>
<feature type="transmembrane region" description="Helical" evidence="7">
    <location>
        <begin position="291"/>
        <end position="318"/>
    </location>
</feature>
<comment type="function">
    <text evidence="7">Part of the tripartite ATP-independent periplasmic (TRAP) transport system.</text>
</comment>
<dbReference type="GO" id="GO:0022857">
    <property type="term" value="F:transmembrane transporter activity"/>
    <property type="evidence" value="ECO:0007669"/>
    <property type="project" value="UniProtKB-UniRule"/>
</dbReference>
<comment type="similarity">
    <text evidence="7">Belongs to the TRAP transporter large permease family.</text>
</comment>
<dbReference type="EMBL" id="FWZX01000015">
    <property type="protein sequence ID" value="SMF43996.1"/>
    <property type="molecule type" value="Genomic_DNA"/>
</dbReference>
<evidence type="ECO:0000259" key="8">
    <source>
        <dbReference type="Pfam" id="PF06808"/>
    </source>
</evidence>
<evidence type="ECO:0000256" key="2">
    <source>
        <dbReference type="ARBA" id="ARBA00022475"/>
    </source>
</evidence>
<dbReference type="RefSeq" id="WP_085124062.1">
    <property type="nucleotide sequence ID" value="NZ_FWZX01000015.1"/>
</dbReference>
<feature type="transmembrane region" description="Helical" evidence="7">
    <location>
        <begin position="12"/>
        <end position="41"/>
    </location>
</feature>
<evidence type="ECO:0000256" key="4">
    <source>
        <dbReference type="ARBA" id="ARBA00022692"/>
    </source>
</evidence>
<dbReference type="InterPro" id="IPR010656">
    <property type="entry name" value="DctM"/>
</dbReference>
<feature type="domain" description="TRAP C4-dicarboxylate transport system permease DctM subunit" evidence="8">
    <location>
        <begin position="15"/>
        <end position="429"/>
    </location>
</feature>
<feature type="transmembrane region" description="Helical" evidence="7">
    <location>
        <begin position="103"/>
        <end position="128"/>
    </location>
</feature>
<keyword evidence="2" id="KW-1003">Cell membrane</keyword>
<dbReference type="Pfam" id="PF06808">
    <property type="entry name" value="DctM"/>
    <property type="match status" value="1"/>
</dbReference>
<dbReference type="NCBIfam" id="TIGR00786">
    <property type="entry name" value="dctM"/>
    <property type="match status" value="1"/>
</dbReference>
<name>A0A1Y6C3R1_9PROT</name>
<feature type="transmembrane region" description="Helical" evidence="7">
    <location>
        <begin position="405"/>
        <end position="430"/>
    </location>
</feature>
<protein>
    <recommendedName>
        <fullName evidence="7">TRAP transporter large permease protein</fullName>
    </recommendedName>
</protein>
<sequence>MELDPLTLGALVGVTTIVVLFSGISVAIGLILVSIGFLALFDFNHWQAIAWLPETLFAELNDFALLSIPMFILMGAAVASTRAGSDLYEALERWLTRVPGGLVVSNLGACAIFSALSGSSPATCAAIGKMGIPEMRKRGYPPEVAAGSIAAGGTLGILIPPSVTMIVYGIATETSIGRLFLAGALPGLLLVVLFMAWAIFDTWRRGAGEVLTPTVYSWGQKFASLIRVIPFLLVILGVLFALYGGVATPSETAAVGALLVLLFAVAIYRLWRVRDLWVVLRDSTKESVMILLIIGAAGLFSHMLSSLFITQTVAAWIGELQVNRWVLMGAINLFLLVAGFFLPPVAVILMAAPVLLPIVLAAGFDPYWFAAVLTINMEIGLITPPVGLNLYVINGIAPDIRLQTILRGSLPFVACMVLAIIILCVFPEIATWLPEAVMGPVIQ</sequence>
<evidence type="ECO:0000256" key="6">
    <source>
        <dbReference type="ARBA" id="ARBA00023136"/>
    </source>
</evidence>
<feature type="transmembrane region" description="Helical" evidence="7">
    <location>
        <begin position="225"/>
        <end position="246"/>
    </location>
</feature>
<dbReference type="PIRSF" id="PIRSF006066">
    <property type="entry name" value="HI0050"/>
    <property type="match status" value="1"/>
</dbReference>
<dbReference type="PANTHER" id="PTHR33362:SF5">
    <property type="entry name" value="C4-DICARBOXYLATE TRAP TRANSPORTER LARGE PERMEASE PROTEIN DCTM"/>
    <property type="match status" value="1"/>
</dbReference>
<reference evidence="9 10" key="1">
    <citation type="submission" date="2017-04" db="EMBL/GenBank/DDBJ databases">
        <authorList>
            <person name="Afonso C.L."/>
            <person name="Miller P.J."/>
            <person name="Scott M.A."/>
            <person name="Spackman E."/>
            <person name="Goraichik I."/>
            <person name="Dimitrov K.M."/>
            <person name="Suarez D.L."/>
            <person name="Swayne D.E."/>
        </authorList>
    </citation>
    <scope>NUCLEOTIDE SEQUENCE [LARGE SCALE GENOMIC DNA]</scope>
    <source>
        <strain evidence="9 10">USBA 355</strain>
    </source>
</reference>
<evidence type="ECO:0000313" key="9">
    <source>
        <dbReference type="EMBL" id="SMF43996.1"/>
    </source>
</evidence>
<keyword evidence="4 7" id="KW-0812">Transmembrane</keyword>
<dbReference type="InterPro" id="IPR004681">
    <property type="entry name" value="TRAP_DctM"/>
</dbReference>
<dbReference type="STRING" id="560819.SAMN05428998_115102"/>
<evidence type="ECO:0000313" key="10">
    <source>
        <dbReference type="Proteomes" id="UP000192917"/>
    </source>
</evidence>
<comment type="subcellular location">
    <subcellularLocation>
        <location evidence="1 7">Cell inner membrane</location>
        <topology evidence="1 7">Multi-pass membrane protein</topology>
    </subcellularLocation>
</comment>
<feature type="transmembrane region" description="Helical" evidence="7">
    <location>
        <begin position="370"/>
        <end position="393"/>
    </location>
</feature>
<feature type="transmembrane region" description="Helical" evidence="7">
    <location>
        <begin position="176"/>
        <end position="200"/>
    </location>
</feature>
<comment type="subunit">
    <text evidence="7">The complex comprises the extracytoplasmic solute receptor protein and the two transmembrane proteins.</text>
</comment>